<organism evidence="2 3">
    <name type="scientific">Burkholderia pseudomallei (strain 1710b)</name>
    <dbReference type="NCBI Taxonomy" id="320372"/>
    <lineage>
        <taxon>Bacteria</taxon>
        <taxon>Pseudomonadati</taxon>
        <taxon>Pseudomonadota</taxon>
        <taxon>Betaproteobacteria</taxon>
        <taxon>Burkholderiales</taxon>
        <taxon>Burkholderiaceae</taxon>
        <taxon>Burkholderia</taxon>
        <taxon>pseudomallei group</taxon>
    </lineage>
</organism>
<proteinExistence type="predicted"/>
<feature type="region of interest" description="Disordered" evidence="1">
    <location>
        <begin position="518"/>
        <end position="537"/>
    </location>
</feature>
<feature type="compositionally biased region" description="Basic residues" evidence="1">
    <location>
        <begin position="527"/>
        <end position="537"/>
    </location>
</feature>
<reference evidence="2 3" key="1">
    <citation type="submission" date="2005-09" db="EMBL/GenBank/DDBJ databases">
        <authorList>
            <person name="Woods D.E."/>
            <person name="Nierman W.C."/>
        </authorList>
    </citation>
    <scope>NUCLEOTIDE SEQUENCE [LARGE SCALE GENOMIC DNA]</scope>
    <source>
        <strain evidence="2 3">1710b</strain>
    </source>
</reference>
<dbReference type="EMBL" id="CP000124">
    <property type="protein sequence ID" value="ABA48087.1"/>
    <property type="molecule type" value="Genomic_DNA"/>
</dbReference>
<dbReference type="EnsemblBacteria" id="ABA48087">
    <property type="protein sequence ID" value="ABA48087"/>
    <property type="gene ID" value="BURPS1710b_0713"/>
</dbReference>
<accession>Q3JWC7</accession>
<gene>
    <name evidence="2" type="ordered locus">BURPS1710b_0713</name>
</gene>
<dbReference type="AlphaFoldDB" id="Q3JWC7"/>
<dbReference type="Proteomes" id="UP000002700">
    <property type="component" value="Chromosome I"/>
</dbReference>
<evidence type="ECO:0000313" key="2">
    <source>
        <dbReference type="EMBL" id="ABA48087.1"/>
    </source>
</evidence>
<evidence type="ECO:0000256" key="1">
    <source>
        <dbReference type="SAM" id="MobiDB-lite"/>
    </source>
</evidence>
<sequence>MASHVQGERHVFVIDHVELLEGPAHARREQADLADRRHEAAEDRAAQRARHLGFAHHLRAGLLRIAERLPDVVRAQVLVQHRCALAHEFLALLHLGGRHVRIHAGEREPADREMARLVALDAREQILDERIGAERDDGLESRQRDSLDEHLHAEVRDVERARRDGVLQQPFERAAHRVAHADLLVDELRVRLDVARLVHDLRGRAQARGQALLGARELRCADERRLLAVQDLRQQPSLPVMAHLRALGRAELVPQIGAEHEQHPVGHAERIVGVERHVPVDVAVDVPLGGLRLVVQVRERGLAVFVIAHHQRVDGHRPALAAGGVFVRLHSGFHGRLGEAGGRPRGLAGGGGVGGGAREADRVARPVAQQRGLQRVEPALARARERERVVARVIEIAANPVDDADARLRLDARPERHLRVEAAADQHARVEQVRGQRAVVRHAEPDEHARLGAERLPQRIDELRHEAHVLRVIEQHGRRRIRLIRGEARVIVGGRGGDAVARRAHEHRRAGRAFEPVAAQGEGRHAVSSRRKRAAAS</sequence>
<name>Q3JWC7_BURP1</name>
<dbReference type="HOGENOM" id="CLU_506879_0_0_4"/>
<dbReference type="KEGG" id="bpm:BURPS1710b_0713"/>
<protein>
    <submittedName>
        <fullName evidence="2">Uncharacterized protein</fullName>
    </submittedName>
</protein>
<evidence type="ECO:0000313" key="3">
    <source>
        <dbReference type="Proteomes" id="UP000002700"/>
    </source>
</evidence>